<gene>
    <name evidence="10" type="primary">LOC106845175</name>
</gene>
<keyword evidence="4" id="KW-0732">Signal</keyword>
<evidence type="ECO:0000256" key="8">
    <source>
        <dbReference type="RuleBase" id="RU004439"/>
    </source>
</evidence>
<dbReference type="Pfam" id="PF00129">
    <property type="entry name" value="MHC_I"/>
    <property type="match status" value="1"/>
</dbReference>
<reference evidence="10 11" key="1">
    <citation type="journal article" date="2020" name="Nat. Commun.">
        <title>Donkey genomes provide new insights into domestication and selection for coat color.</title>
        <authorList>
            <person name="Wang"/>
            <person name="C."/>
            <person name="Li"/>
            <person name="H."/>
            <person name="Guo"/>
            <person name="Y."/>
            <person name="Huang"/>
            <person name="J."/>
            <person name="Sun"/>
            <person name="Y."/>
            <person name="Min"/>
            <person name="J."/>
            <person name="Wang"/>
            <person name="J."/>
            <person name="Fang"/>
            <person name="X."/>
            <person name="Zhao"/>
            <person name="Z."/>
            <person name="Wang"/>
            <person name="S."/>
            <person name="Zhang"/>
            <person name="Y."/>
            <person name="Liu"/>
            <person name="Q."/>
            <person name="Jiang"/>
            <person name="Q."/>
            <person name="Wang"/>
            <person name="X."/>
            <person name="Guo"/>
            <person name="Y."/>
            <person name="Yang"/>
            <person name="C."/>
            <person name="Wang"/>
            <person name="Y."/>
            <person name="Tian"/>
            <person name="F."/>
            <person name="Zhuang"/>
            <person name="G."/>
            <person name="Fan"/>
            <person name="Y."/>
            <person name="Gao"/>
            <person name="Q."/>
            <person name="Li"/>
            <person name="Y."/>
            <person name="Ju"/>
            <person name="Z."/>
            <person name="Li"/>
            <person name="J."/>
            <person name="Li"/>
            <person name="R."/>
            <person name="Hou"/>
            <person name="M."/>
            <person name="Yang"/>
            <person name="G."/>
            <person name="Liu"/>
            <person name="G."/>
            <person name="Liu"/>
            <person name="W."/>
            <person name="Guo"/>
            <person name="J."/>
            <person name="Pan"/>
            <person name="S."/>
            <person name="Fan"/>
            <person name="G."/>
            <person name="Zhang"/>
            <person name="W."/>
            <person name="Zhang"/>
            <person name="R."/>
            <person name="Yu"/>
            <person name="J."/>
            <person name="Zhang"/>
            <person name="X."/>
            <person name="Yin"/>
            <person name="Q."/>
            <person name="Ji"/>
            <person name="C."/>
            <person name="Jin"/>
            <person name="Y."/>
            <person name="Yue"/>
            <person name="G."/>
            <person name="Liu"/>
            <person name="M."/>
            <person name="Xu"/>
            <person name="J."/>
            <person name="Liu"/>
            <person name="S."/>
            <person name="Jordana"/>
            <person name="J."/>
            <person name="Noce"/>
            <person name="A."/>
            <person name="Amills"/>
            <person name="M."/>
            <person name="Wu"/>
            <person name="D.D."/>
            <person name="Li"/>
            <person name="S."/>
            <person name="Zhou"/>
            <person name="X. and Zhong"/>
            <person name="J."/>
        </authorList>
    </citation>
    <scope>NUCLEOTIDE SEQUENCE [LARGE SCALE GENOMIC DNA]</scope>
</reference>
<dbReference type="GeneTree" id="ENSGT01150000286995"/>
<dbReference type="InterPro" id="IPR003006">
    <property type="entry name" value="Ig/MHC_CS"/>
</dbReference>
<name>A0A8C4L2R0_EQUAS</name>
<evidence type="ECO:0000256" key="1">
    <source>
        <dbReference type="ARBA" id="ARBA00004236"/>
    </source>
</evidence>
<keyword evidence="11" id="KW-1185">Reference proteome</keyword>
<evidence type="ECO:0000256" key="6">
    <source>
        <dbReference type="ARBA" id="ARBA00023157"/>
    </source>
</evidence>
<comment type="subcellular location">
    <subcellularLocation>
        <location evidence="1">Cell membrane</location>
    </subcellularLocation>
</comment>
<comment type="similarity">
    <text evidence="2 8">Belongs to the MHC class I family.</text>
</comment>
<dbReference type="AlphaFoldDB" id="A0A8C4L2R0"/>
<evidence type="ECO:0000256" key="4">
    <source>
        <dbReference type="ARBA" id="ARBA00022729"/>
    </source>
</evidence>
<dbReference type="InterPro" id="IPR003597">
    <property type="entry name" value="Ig_C1-set"/>
</dbReference>
<dbReference type="PANTHER" id="PTHR16675">
    <property type="entry name" value="MHC CLASS I-RELATED"/>
    <property type="match status" value="1"/>
</dbReference>
<reference evidence="10" key="2">
    <citation type="submission" date="2025-08" db="UniProtKB">
        <authorList>
            <consortium name="Ensembl"/>
        </authorList>
    </citation>
    <scope>IDENTIFICATION</scope>
</reference>
<dbReference type="Proteomes" id="UP000694387">
    <property type="component" value="Chromosome 26"/>
</dbReference>
<dbReference type="GO" id="GO:0006955">
    <property type="term" value="P:immune response"/>
    <property type="evidence" value="ECO:0007669"/>
    <property type="project" value="TreeGrafter"/>
</dbReference>
<dbReference type="InterPro" id="IPR011162">
    <property type="entry name" value="MHC_I/II-like_Ag-recog"/>
</dbReference>
<evidence type="ECO:0000256" key="3">
    <source>
        <dbReference type="ARBA" id="ARBA00022475"/>
    </source>
</evidence>
<dbReference type="SMART" id="SM00407">
    <property type="entry name" value="IGc1"/>
    <property type="match status" value="1"/>
</dbReference>
<dbReference type="PANTHER" id="PTHR16675:SF139">
    <property type="entry name" value="MHC CLASS I-LIKE PROTEIN MILL1"/>
    <property type="match status" value="1"/>
</dbReference>
<dbReference type="Ensembl" id="ENSEAST00005005864.2">
    <property type="protein sequence ID" value="ENSEASP00005005361.2"/>
    <property type="gene ID" value="ENSEASG00005003990.2"/>
</dbReference>
<dbReference type="GO" id="GO:0005615">
    <property type="term" value="C:extracellular space"/>
    <property type="evidence" value="ECO:0007669"/>
    <property type="project" value="TreeGrafter"/>
</dbReference>
<evidence type="ECO:0000256" key="7">
    <source>
        <dbReference type="ARBA" id="ARBA00023180"/>
    </source>
</evidence>
<dbReference type="RefSeq" id="XP_014718544.1">
    <property type="nucleotide sequence ID" value="XM_014863058.3"/>
</dbReference>
<dbReference type="InterPro" id="IPR037055">
    <property type="entry name" value="MHC_I-like_Ag-recog_sf"/>
</dbReference>
<keyword evidence="7" id="KW-0325">Glycoprotein</keyword>
<evidence type="ECO:0000259" key="9">
    <source>
        <dbReference type="PROSITE" id="PS50835"/>
    </source>
</evidence>
<dbReference type="InterPro" id="IPR013783">
    <property type="entry name" value="Ig-like_fold"/>
</dbReference>
<dbReference type="KEGG" id="eai:106845175"/>
<evidence type="ECO:0000256" key="5">
    <source>
        <dbReference type="ARBA" id="ARBA00023136"/>
    </source>
</evidence>
<dbReference type="Pfam" id="PF07654">
    <property type="entry name" value="C1-set"/>
    <property type="match status" value="1"/>
</dbReference>
<protein>
    <recommendedName>
        <fullName evidence="9">Ig-like domain-containing protein</fullName>
    </recommendedName>
</protein>
<dbReference type="GeneID" id="106845175"/>
<dbReference type="InterPro" id="IPR050208">
    <property type="entry name" value="MHC_class-I_related"/>
</dbReference>
<proteinExistence type="inferred from homology"/>
<dbReference type="Gene3D" id="2.60.40.10">
    <property type="entry name" value="Immunoglobulins"/>
    <property type="match status" value="1"/>
</dbReference>
<keyword evidence="5" id="KW-0472">Membrane</keyword>
<dbReference type="PRINTS" id="PR01638">
    <property type="entry name" value="MHCCLASSI"/>
</dbReference>
<evidence type="ECO:0000313" key="11">
    <source>
        <dbReference type="Proteomes" id="UP000694387"/>
    </source>
</evidence>
<dbReference type="RefSeq" id="XP_014718542.1">
    <property type="nucleotide sequence ID" value="XM_014863056.3"/>
</dbReference>
<organism evidence="10 11">
    <name type="scientific">Equus asinus</name>
    <name type="common">Donkey</name>
    <name type="synonym">Equus africanus asinus</name>
    <dbReference type="NCBI Taxonomy" id="9793"/>
    <lineage>
        <taxon>Eukaryota</taxon>
        <taxon>Metazoa</taxon>
        <taxon>Chordata</taxon>
        <taxon>Craniata</taxon>
        <taxon>Vertebrata</taxon>
        <taxon>Euteleostomi</taxon>
        <taxon>Mammalia</taxon>
        <taxon>Eutheria</taxon>
        <taxon>Laurasiatheria</taxon>
        <taxon>Perissodactyla</taxon>
        <taxon>Equidae</taxon>
        <taxon>Equus</taxon>
    </lineage>
</organism>
<dbReference type="Gene3D" id="3.30.500.10">
    <property type="entry name" value="MHC class I-like antigen recognition-like"/>
    <property type="match status" value="1"/>
</dbReference>
<dbReference type="PROSITE" id="PS50835">
    <property type="entry name" value="IG_LIKE"/>
    <property type="match status" value="1"/>
</dbReference>
<reference evidence="10" key="3">
    <citation type="submission" date="2025-09" db="UniProtKB">
        <authorList>
            <consortium name="Ensembl"/>
        </authorList>
    </citation>
    <scope>IDENTIFICATION</scope>
</reference>
<dbReference type="InterPro" id="IPR001039">
    <property type="entry name" value="MHC_I_a_a1/a2"/>
</dbReference>
<evidence type="ECO:0000256" key="2">
    <source>
        <dbReference type="ARBA" id="ARBA00006909"/>
    </source>
</evidence>
<dbReference type="InterPro" id="IPR011161">
    <property type="entry name" value="MHC_I-like_Ag-recog"/>
</dbReference>
<dbReference type="InterPro" id="IPR036179">
    <property type="entry name" value="Ig-like_dom_sf"/>
</dbReference>
<dbReference type="FunFam" id="2.60.40.10:FF:000204">
    <property type="entry name" value="Major histocompatibility complex, class I-related protein"/>
    <property type="match status" value="1"/>
</dbReference>
<dbReference type="InterPro" id="IPR007110">
    <property type="entry name" value="Ig-like_dom"/>
</dbReference>
<keyword evidence="3" id="KW-1003">Cell membrane</keyword>
<sequence>MLSQGRAVSKFLSHQQRSCCSSETLVALFPITTLWAQARIHPNPGTGMGVPGVLRPLNHLLLLLLLPEESRGSRAGTHTLRYDLVALAPGGPGKAQFLALGYFDDELFMRYDGESRRAEPRGLGIRTELRAETWERETEDLIEKERQLRLTLAEIMGQQGQGQGLHSLQATLGCELQRDLSTRGFWRLGYNGQDILTFDSETLTWTVDAHSAQHIKKLWETRGPRADLAKIFLYETCPAQLWRYLASWRGLLEKTVPPSVTVAHSKNLVGRIILRCRAFGFYPRDATLTWLLDGEPMHQGTFGPRAILPSGDGTYQTWVATRISPREEQNFACHVGHHKLNITVPVVIGPQGRRAVHDAASAAAPLTVSAVVVALCLAVLEA</sequence>
<evidence type="ECO:0000313" key="10">
    <source>
        <dbReference type="Ensembl" id="ENSEASP00005005361.2"/>
    </source>
</evidence>
<dbReference type="FunFam" id="3.30.500.10:FF:000003">
    <property type="entry name" value="IgG receptor FcRn large subunit p51"/>
    <property type="match status" value="1"/>
</dbReference>
<dbReference type="RefSeq" id="XP_070354481.1">
    <property type="nucleotide sequence ID" value="XM_070498380.1"/>
</dbReference>
<feature type="domain" description="Ig-like" evidence="9">
    <location>
        <begin position="258"/>
        <end position="343"/>
    </location>
</feature>
<accession>A0A8C4L2R0</accession>
<dbReference type="SUPFAM" id="SSF54452">
    <property type="entry name" value="MHC antigen-recognition domain"/>
    <property type="match status" value="1"/>
</dbReference>
<dbReference type="SUPFAM" id="SSF48726">
    <property type="entry name" value="Immunoglobulin"/>
    <property type="match status" value="1"/>
</dbReference>
<dbReference type="GO" id="GO:0009897">
    <property type="term" value="C:external side of plasma membrane"/>
    <property type="evidence" value="ECO:0007669"/>
    <property type="project" value="TreeGrafter"/>
</dbReference>
<dbReference type="PROSITE" id="PS00290">
    <property type="entry name" value="IG_MHC"/>
    <property type="match status" value="1"/>
</dbReference>
<keyword evidence="6" id="KW-1015">Disulfide bond</keyword>
<dbReference type="CDD" id="cd07698">
    <property type="entry name" value="IgC1_MHC_I_alpha3"/>
    <property type="match status" value="1"/>
</dbReference>